<reference evidence="2" key="4">
    <citation type="submission" date="2019-03" db="UniProtKB">
        <authorList>
            <consortium name="EnsemblPlants"/>
        </authorList>
    </citation>
    <scope>IDENTIFICATION</scope>
</reference>
<evidence type="ECO:0000313" key="3">
    <source>
        <dbReference type="Proteomes" id="UP000015105"/>
    </source>
</evidence>
<proteinExistence type="predicted"/>
<keyword evidence="1" id="KW-0732">Signal</keyword>
<feature type="signal peptide" evidence="1">
    <location>
        <begin position="1"/>
        <end position="15"/>
    </location>
</feature>
<dbReference type="GO" id="GO:0045926">
    <property type="term" value="P:negative regulation of growth"/>
    <property type="evidence" value="ECO:0007669"/>
    <property type="project" value="InterPro"/>
</dbReference>
<reference evidence="2" key="3">
    <citation type="journal article" date="2017" name="Nature">
        <title>Genome sequence of the progenitor of the wheat D genome Aegilops tauschii.</title>
        <authorList>
            <person name="Luo M.C."/>
            <person name="Gu Y.Q."/>
            <person name="Puiu D."/>
            <person name="Wang H."/>
            <person name="Twardziok S.O."/>
            <person name="Deal K.R."/>
            <person name="Huo N."/>
            <person name="Zhu T."/>
            <person name="Wang L."/>
            <person name="Wang Y."/>
            <person name="McGuire P.E."/>
            <person name="Liu S."/>
            <person name="Long H."/>
            <person name="Ramasamy R.K."/>
            <person name="Rodriguez J.C."/>
            <person name="Van S.L."/>
            <person name="Yuan L."/>
            <person name="Wang Z."/>
            <person name="Xia Z."/>
            <person name="Xiao L."/>
            <person name="Anderson O.D."/>
            <person name="Ouyang S."/>
            <person name="Liang Y."/>
            <person name="Zimin A.V."/>
            <person name="Pertea G."/>
            <person name="Qi P."/>
            <person name="Bennetzen J.L."/>
            <person name="Dai X."/>
            <person name="Dawson M.W."/>
            <person name="Muller H.G."/>
            <person name="Kugler K."/>
            <person name="Rivarola-Duarte L."/>
            <person name="Spannagl M."/>
            <person name="Mayer K.F.X."/>
            <person name="Lu F.H."/>
            <person name="Bevan M.W."/>
            <person name="Leroy P."/>
            <person name="Li P."/>
            <person name="You F.M."/>
            <person name="Sun Q."/>
            <person name="Liu Z."/>
            <person name="Lyons E."/>
            <person name="Wicker T."/>
            <person name="Salzberg S.L."/>
            <person name="Devos K.M."/>
            <person name="Dvorak J."/>
        </authorList>
    </citation>
    <scope>NUCLEOTIDE SEQUENCE [LARGE SCALE GENOMIC DNA]</scope>
    <source>
        <strain evidence="2">cv. AL8/78</strain>
    </source>
</reference>
<dbReference type="Pfam" id="PF09117">
    <property type="entry name" value="MiAMP1"/>
    <property type="match status" value="1"/>
</dbReference>
<dbReference type="AlphaFoldDB" id="A0A453CKQ4"/>
<dbReference type="Proteomes" id="UP000015105">
    <property type="component" value="Chromosome 2D"/>
</dbReference>
<sequence>MAVAILAALAVAVAATDGTGPRSYFSSWDGPACTGRMSSAGSCGCSPVH</sequence>
<reference evidence="3" key="2">
    <citation type="journal article" date="2017" name="Nat. Plants">
        <title>The Aegilops tauschii genome reveals multiple impacts of transposons.</title>
        <authorList>
            <person name="Zhao G."/>
            <person name="Zou C."/>
            <person name="Li K."/>
            <person name="Wang K."/>
            <person name="Li T."/>
            <person name="Gao L."/>
            <person name="Zhang X."/>
            <person name="Wang H."/>
            <person name="Yang Z."/>
            <person name="Liu X."/>
            <person name="Jiang W."/>
            <person name="Mao L."/>
            <person name="Kong X."/>
            <person name="Jiao Y."/>
            <person name="Jia J."/>
        </authorList>
    </citation>
    <scope>NUCLEOTIDE SEQUENCE [LARGE SCALE GENOMIC DNA]</scope>
    <source>
        <strain evidence="3">cv. AL8/78</strain>
    </source>
</reference>
<name>A0A453CKQ4_AEGTS</name>
<dbReference type="EnsemblPlants" id="AET2Gv20879700.1">
    <property type="protein sequence ID" value="AET2Gv20879700.1"/>
    <property type="gene ID" value="AET2Gv20879700"/>
</dbReference>
<organism evidence="2 3">
    <name type="scientific">Aegilops tauschii subsp. strangulata</name>
    <name type="common">Goatgrass</name>
    <dbReference type="NCBI Taxonomy" id="200361"/>
    <lineage>
        <taxon>Eukaryota</taxon>
        <taxon>Viridiplantae</taxon>
        <taxon>Streptophyta</taxon>
        <taxon>Embryophyta</taxon>
        <taxon>Tracheophyta</taxon>
        <taxon>Spermatophyta</taxon>
        <taxon>Magnoliopsida</taxon>
        <taxon>Liliopsida</taxon>
        <taxon>Poales</taxon>
        <taxon>Poaceae</taxon>
        <taxon>BOP clade</taxon>
        <taxon>Pooideae</taxon>
        <taxon>Triticodae</taxon>
        <taxon>Triticeae</taxon>
        <taxon>Triticinae</taxon>
        <taxon>Aegilops</taxon>
    </lineage>
</organism>
<accession>A0A453CKQ4</accession>
<evidence type="ECO:0000313" key="2">
    <source>
        <dbReference type="EnsemblPlants" id="AET2Gv20879700.1"/>
    </source>
</evidence>
<reference evidence="3" key="1">
    <citation type="journal article" date="2014" name="Science">
        <title>Ancient hybridizations among the ancestral genomes of bread wheat.</title>
        <authorList>
            <consortium name="International Wheat Genome Sequencing Consortium,"/>
            <person name="Marcussen T."/>
            <person name="Sandve S.R."/>
            <person name="Heier L."/>
            <person name="Spannagl M."/>
            <person name="Pfeifer M."/>
            <person name="Jakobsen K.S."/>
            <person name="Wulff B.B."/>
            <person name="Steuernagel B."/>
            <person name="Mayer K.F."/>
            <person name="Olsen O.A."/>
        </authorList>
    </citation>
    <scope>NUCLEOTIDE SEQUENCE [LARGE SCALE GENOMIC DNA]</scope>
    <source>
        <strain evidence="3">cv. AL8/78</strain>
    </source>
</reference>
<reference evidence="2" key="5">
    <citation type="journal article" date="2021" name="G3 (Bethesda)">
        <title>Aegilops tauschii genome assembly Aet v5.0 features greater sequence contiguity and improved annotation.</title>
        <authorList>
            <person name="Wang L."/>
            <person name="Zhu T."/>
            <person name="Rodriguez J.C."/>
            <person name="Deal K.R."/>
            <person name="Dubcovsky J."/>
            <person name="McGuire P.E."/>
            <person name="Lux T."/>
            <person name="Spannagl M."/>
            <person name="Mayer K.F.X."/>
            <person name="Baldrich P."/>
            <person name="Meyers B.C."/>
            <person name="Huo N."/>
            <person name="Gu Y.Q."/>
            <person name="Zhou H."/>
            <person name="Devos K.M."/>
            <person name="Bennetzen J.L."/>
            <person name="Unver T."/>
            <person name="Budak H."/>
            <person name="Gulick P.J."/>
            <person name="Galiba G."/>
            <person name="Kalapos B."/>
            <person name="Nelson D.R."/>
            <person name="Li P."/>
            <person name="You F.M."/>
            <person name="Luo M.C."/>
            <person name="Dvorak J."/>
        </authorList>
    </citation>
    <scope>NUCLEOTIDE SEQUENCE [LARGE SCALE GENOMIC DNA]</scope>
    <source>
        <strain evidence="2">cv. AL8/78</strain>
    </source>
</reference>
<keyword evidence="3" id="KW-1185">Reference proteome</keyword>
<protein>
    <submittedName>
        <fullName evidence="2">Uncharacterized protein</fullName>
    </submittedName>
</protein>
<dbReference type="Gramene" id="AET2Gv20879700.1">
    <property type="protein sequence ID" value="AET2Gv20879700.1"/>
    <property type="gene ID" value="AET2Gv20879700"/>
</dbReference>
<dbReference type="GO" id="GO:0006952">
    <property type="term" value="P:defense response"/>
    <property type="evidence" value="ECO:0007669"/>
    <property type="project" value="InterPro"/>
</dbReference>
<evidence type="ECO:0000256" key="1">
    <source>
        <dbReference type="SAM" id="SignalP"/>
    </source>
</evidence>
<feature type="chain" id="PRO_5019009108" evidence="1">
    <location>
        <begin position="16"/>
        <end position="49"/>
    </location>
</feature>
<dbReference type="InterPro" id="IPR015201">
    <property type="entry name" value="Antimicrobial_MiAMP1"/>
</dbReference>